<proteinExistence type="inferred from homology"/>
<feature type="domain" description="Amidohydrolase-related" evidence="7">
    <location>
        <begin position="67"/>
        <end position="348"/>
    </location>
</feature>
<dbReference type="InterPro" id="IPR032466">
    <property type="entry name" value="Metal_Hydrolase"/>
</dbReference>
<evidence type="ECO:0000313" key="9">
    <source>
        <dbReference type="EMBL" id="CDD57475.1"/>
    </source>
</evidence>
<dbReference type="Pfam" id="PF01979">
    <property type="entry name" value="Amidohydro_1"/>
    <property type="match status" value="1"/>
</dbReference>
<dbReference type="CDD" id="cd01295">
    <property type="entry name" value="AdeC"/>
    <property type="match status" value="1"/>
</dbReference>
<feature type="domain" description="Adenine deaminase C-terminal" evidence="8">
    <location>
        <begin position="421"/>
        <end position="570"/>
    </location>
</feature>
<reference evidence="9" key="1">
    <citation type="submission" date="2012-11" db="EMBL/GenBank/DDBJ databases">
        <title>Dependencies among metagenomic species, viruses, plasmids and units of genetic variation.</title>
        <authorList>
            <person name="Nielsen H.B."/>
            <person name="Almeida M."/>
            <person name="Juncker A.S."/>
            <person name="Rasmussen S."/>
            <person name="Li J."/>
            <person name="Sunagawa S."/>
            <person name="Plichta D."/>
            <person name="Gautier L."/>
            <person name="Le Chatelier E."/>
            <person name="Peletier E."/>
            <person name="Bonde I."/>
            <person name="Nielsen T."/>
            <person name="Manichanh C."/>
            <person name="Arumugam M."/>
            <person name="Batto J."/>
            <person name="Santos M.B.Q.D."/>
            <person name="Blom N."/>
            <person name="Borruel N."/>
            <person name="Burgdorf K.S."/>
            <person name="Boumezbeur F."/>
            <person name="Casellas F."/>
            <person name="Dore J."/>
            <person name="Guarner F."/>
            <person name="Hansen T."/>
            <person name="Hildebrand F."/>
            <person name="Kaas R.S."/>
            <person name="Kennedy S."/>
            <person name="Kristiansen K."/>
            <person name="Kultima J.R."/>
            <person name="Leonard P."/>
            <person name="Levenez F."/>
            <person name="Lund O."/>
            <person name="Moumen B."/>
            <person name="Le Paslier D."/>
            <person name="Pons N."/>
            <person name="Pedersen O."/>
            <person name="Prifti E."/>
            <person name="Qin J."/>
            <person name="Raes J."/>
            <person name="Tap J."/>
            <person name="Tims S."/>
            <person name="Ussery D.W."/>
            <person name="Yamada T."/>
            <person name="MetaHit consortium"/>
            <person name="Renault P."/>
            <person name="Sicheritz-Ponten T."/>
            <person name="Bork P."/>
            <person name="Wang J."/>
            <person name="Brunak S."/>
            <person name="Ehrlich S.D."/>
        </authorList>
    </citation>
    <scope>NUCLEOTIDE SEQUENCE [LARGE SCALE GENOMIC DNA]</scope>
</reference>
<dbReference type="SUPFAM" id="SSF51338">
    <property type="entry name" value="Composite domain of metallo-dependent hydrolases"/>
    <property type="match status" value="1"/>
</dbReference>
<dbReference type="HAMAP" id="MF_01518">
    <property type="entry name" value="Adenine_deamin"/>
    <property type="match status" value="1"/>
</dbReference>
<dbReference type="Pfam" id="PF13382">
    <property type="entry name" value="Adenine_deam_C"/>
    <property type="match status" value="1"/>
</dbReference>
<name>R7AGJ5_9FIRM</name>
<evidence type="ECO:0000256" key="5">
    <source>
        <dbReference type="ARBA" id="ARBA00047720"/>
    </source>
</evidence>
<comment type="caution">
    <text evidence="9">The sequence shown here is derived from an EMBL/GenBank/DDBJ whole genome shotgun (WGS) entry which is preliminary data.</text>
</comment>
<dbReference type="EMBL" id="CBHH010000049">
    <property type="protein sequence ID" value="CDD57475.1"/>
    <property type="molecule type" value="Genomic_DNA"/>
</dbReference>
<dbReference type="PANTHER" id="PTHR11113">
    <property type="entry name" value="N-ACETYLGLUCOSAMINE-6-PHOSPHATE DEACETYLASE"/>
    <property type="match status" value="1"/>
</dbReference>
<comment type="cofactor">
    <cofactor evidence="6">
        <name>Mn(2+)</name>
        <dbReference type="ChEBI" id="CHEBI:29035"/>
    </cofactor>
</comment>
<dbReference type="InterPro" id="IPR011059">
    <property type="entry name" value="Metal-dep_hydrolase_composite"/>
</dbReference>
<dbReference type="GO" id="GO:0006146">
    <property type="term" value="P:adenine catabolic process"/>
    <property type="evidence" value="ECO:0007669"/>
    <property type="project" value="InterPro"/>
</dbReference>
<dbReference type="PANTHER" id="PTHR11113:SF2">
    <property type="entry name" value="ADENINE DEAMINASE"/>
    <property type="match status" value="1"/>
</dbReference>
<gene>
    <name evidence="6" type="primary">ade</name>
    <name evidence="9" type="ORF">BN656_01649</name>
</gene>
<comment type="similarity">
    <text evidence="1 6">Belongs to the metallo-dependent hydrolases superfamily. Adenine deaminase family.</text>
</comment>
<evidence type="ECO:0000313" key="10">
    <source>
        <dbReference type="Proteomes" id="UP000018141"/>
    </source>
</evidence>
<evidence type="ECO:0000259" key="7">
    <source>
        <dbReference type="Pfam" id="PF01979"/>
    </source>
</evidence>
<dbReference type="Gene3D" id="2.30.40.10">
    <property type="entry name" value="Urease, subunit C, domain 1"/>
    <property type="match status" value="1"/>
</dbReference>
<dbReference type="EC" id="3.5.4.2" evidence="2 6"/>
<dbReference type="InterPro" id="IPR006679">
    <property type="entry name" value="Adenine_deam"/>
</dbReference>
<dbReference type="Proteomes" id="UP000018141">
    <property type="component" value="Unassembled WGS sequence"/>
</dbReference>
<evidence type="ECO:0000256" key="2">
    <source>
        <dbReference type="ARBA" id="ARBA00012782"/>
    </source>
</evidence>
<dbReference type="InterPro" id="IPR006680">
    <property type="entry name" value="Amidohydro-rel"/>
</dbReference>
<evidence type="ECO:0000256" key="4">
    <source>
        <dbReference type="ARBA" id="ARBA00023211"/>
    </source>
</evidence>
<dbReference type="NCBIfam" id="TIGR01178">
    <property type="entry name" value="ade"/>
    <property type="match status" value="1"/>
</dbReference>
<dbReference type="InterPro" id="IPR026912">
    <property type="entry name" value="Adenine_deam_C"/>
</dbReference>
<dbReference type="SUPFAM" id="SSF51556">
    <property type="entry name" value="Metallo-dependent hydrolases"/>
    <property type="match status" value="1"/>
</dbReference>
<sequence length="574" mass="61953">MGICSDMKRDIQTALGEIKPQLVFKNATYLNVFTNEFLKGDIAVSDGIFAGIGEYSGEHEIDASDYTIVPGFIDGHMHLESSIVTPAEYAKAVIHHGTSAVIADPHEIANVCGKAGIDYMIEASDNLPVDVYFMVPSCVPATQFDETGYRIDHKNVKKYLDNERVLGLAEMMNYPGVITCDREVIKKLAAARKKDTIIDGHAPGLTGKQLAAYVTAGAMSDHECSESAEAIEKIRAGQWIMIREGTAGKNLKKLVSLLDDRYYRRCLLVTDDRHPGDLKIEGHIDNIIRKAISLGAKPENVYTAASFNAASYFGLSRTGAIAPGYRADFVILEDRNEVKIDSVYKNGVRMSQHGRLTKECRAMFTNKAEQMKNVDNSGIKDTVHIAKLTAGSLKTPSGEAKVIGVVEGELLTTDCGSASGINVKKDILKLCVAERHHATGHVGVCYVKGYKLKEGAVATSIAHDSHNIIAVGASDDDILLAIRTIERMHGGMAVVNNGRVLAELALPVAGLMCELDVSKAQKKLDGLKSAAYGLGAAKGIDPFMTLSFISLPVIPKLRLTSLGVVDVDKFSITG</sequence>
<evidence type="ECO:0000256" key="3">
    <source>
        <dbReference type="ARBA" id="ARBA00022801"/>
    </source>
</evidence>
<keyword evidence="4 6" id="KW-0464">Manganese</keyword>
<organism evidence="9 10">
    <name type="scientific">Bacteroides pectinophilus CAG:437</name>
    <dbReference type="NCBI Taxonomy" id="1263051"/>
    <lineage>
        <taxon>Bacteria</taxon>
        <taxon>Bacillati</taxon>
        <taxon>Bacillota</taxon>
        <taxon>Clostridia</taxon>
        <taxon>Eubacteriales</taxon>
    </lineage>
</organism>
<evidence type="ECO:0000259" key="8">
    <source>
        <dbReference type="Pfam" id="PF13382"/>
    </source>
</evidence>
<dbReference type="AlphaFoldDB" id="R7AGJ5"/>
<evidence type="ECO:0000256" key="6">
    <source>
        <dbReference type="HAMAP-Rule" id="MF_01518"/>
    </source>
</evidence>
<keyword evidence="3 6" id="KW-0378">Hydrolase</keyword>
<comment type="catalytic activity">
    <reaction evidence="5 6">
        <text>adenine + H2O + H(+) = hypoxanthine + NH4(+)</text>
        <dbReference type="Rhea" id="RHEA:23688"/>
        <dbReference type="ChEBI" id="CHEBI:15377"/>
        <dbReference type="ChEBI" id="CHEBI:15378"/>
        <dbReference type="ChEBI" id="CHEBI:16708"/>
        <dbReference type="ChEBI" id="CHEBI:17368"/>
        <dbReference type="ChEBI" id="CHEBI:28938"/>
        <dbReference type="EC" id="3.5.4.2"/>
    </reaction>
</comment>
<accession>R7AGJ5</accession>
<dbReference type="GO" id="GO:0000034">
    <property type="term" value="F:adenine deaminase activity"/>
    <property type="evidence" value="ECO:0007669"/>
    <property type="project" value="UniProtKB-UniRule"/>
</dbReference>
<protein>
    <recommendedName>
        <fullName evidence="2 6">Adenine deaminase</fullName>
        <shortName evidence="6">Adenase</shortName>
        <shortName evidence="6">Adenine aminase</shortName>
        <ecNumber evidence="2 6">3.5.4.2</ecNumber>
    </recommendedName>
</protein>
<dbReference type="Gene3D" id="3.20.20.140">
    <property type="entry name" value="Metal-dependent hydrolases"/>
    <property type="match status" value="1"/>
</dbReference>
<evidence type="ECO:0000256" key="1">
    <source>
        <dbReference type="ARBA" id="ARBA00006773"/>
    </source>
</evidence>